<evidence type="ECO:0000313" key="1">
    <source>
        <dbReference type="EMBL" id="KAK2178690.1"/>
    </source>
</evidence>
<organism evidence="1 2">
    <name type="scientific">Ridgeia piscesae</name>
    <name type="common">Tubeworm</name>
    <dbReference type="NCBI Taxonomy" id="27915"/>
    <lineage>
        <taxon>Eukaryota</taxon>
        <taxon>Metazoa</taxon>
        <taxon>Spiralia</taxon>
        <taxon>Lophotrochozoa</taxon>
        <taxon>Annelida</taxon>
        <taxon>Polychaeta</taxon>
        <taxon>Sedentaria</taxon>
        <taxon>Canalipalpata</taxon>
        <taxon>Sabellida</taxon>
        <taxon>Siboglinidae</taxon>
        <taxon>Ridgeia</taxon>
    </lineage>
</organism>
<keyword evidence="2" id="KW-1185">Reference proteome</keyword>
<gene>
    <name evidence="1" type="ORF">NP493_533g00035</name>
</gene>
<dbReference type="PANTHER" id="PTHR37984:SF8">
    <property type="entry name" value="CCHC-TYPE DOMAIN-CONTAINING PROTEIN"/>
    <property type="match status" value="1"/>
</dbReference>
<dbReference type="InterPro" id="IPR036397">
    <property type="entry name" value="RNaseH_sf"/>
</dbReference>
<proteinExistence type="predicted"/>
<name>A0AAD9NQI5_RIDPI</name>
<dbReference type="PANTHER" id="PTHR37984">
    <property type="entry name" value="PROTEIN CBG26694"/>
    <property type="match status" value="1"/>
</dbReference>
<dbReference type="Proteomes" id="UP001209878">
    <property type="component" value="Unassembled WGS sequence"/>
</dbReference>
<dbReference type="EMBL" id="JAODUO010000532">
    <property type="protein sequence ID" value="KAK2178690.1"/>
    <property type="molecule type" value="Genomic_DNA"/>
</dbReference>
<evidence type="ECO:0000313" key="2">
    <source>
        <dbReference type="Proteomes" id="UP001209878"/>
    </source>
</evidence>
<protein>
    <submittedName>
        <fullName evidence="1">Uncharacterized protein</fullName>
    </submittedName>
</protein>
<sequence>MCYYLITGHSLRPPSFAKKWAFQHMASSPHYAQSNGKAQNAVNTVKRLFTKCKEDGVSDFLALLDWRNTPSEGMGTSPAQRLMRRRCKTFHWLLLC</sequence>
<dbReference type="InterPro" id="IPR012337">
    <property type="entry name" value="RNaseH-like_sf"/>
</dbReference>
<dbReference type="InterPro" id="IPR050951">
    <property type="entry name" value="Retrovirus_Pol_polyprotein"/>
</dbReference>
<reference evidence="1" key="1">
    <citation type="journal article" date="2023" name="Mol. Biol. Evol.">
        <title>Third-Generation Sequencing Reveals the Adaptive Role of the Epigenome in Three Deep-Sea Polychaetes.</title>
        <authorList>
            <person name="Perez M."/>
            <person name="Aroh O."/>
            <person name="Sun Y."/>
            <person name="Lan Y."/>
            <person name="Juniper S.K."/>
            <person name="Young C.R."/>
            <person name="Angers B."/>
            <person name="Qian P.Y."/>
        </authorList>
    </citation>
    <scope>NUCLEOTIDE SEQUENCE</scope>
    <source>
        <strain evidence="1">R07B-5</strain>
    </source>
</reference>
<dbReference type="AlphaFoldDB" id="A0AAD9NQI5"/>
<comment type="caution">
    <text evidence="1">The sequence shown here is derived from an EMBL/GenBank/DDBJ whole genome shotgun (WGS) entry which is preliminary data.</text>
</comment>
<dbReference type="Gene3D" id="3.30.420.10">
    <property type="entry name" value="Ribonuclease H-like superfamily/Ribonuclease H"/>
    <property type="match status" value="1"/>
</dbReference>
<dbReference type="SUPFAM" id="SSF53098">
    <property type="entry name" value="Ribonuclease H-like"/>
    <property type="match status" value="1"/>
</dbReference>
<accession>A0AAD9NQI5</accession>
<dbReference type="GO" id="GO:0003676">
    <property type="term" value="F:nucleic acid binding"/>
    <property type="evidence" value="ECO:0007669"/>
    <property type="project" value="InterPro"/>
</dbReference>